<proteinExistence type="predicted"/>
<dbReference type="STRING" id="1355015.LK06_027960"/>
<dbReference type="KEGG" id="splu:LK06_027960"/>
<protein>
    <submittedName>
        <fullName evidence="2">Hydrophobic protein</fullName>
    </submittedName>
</protein>
<evidence type="ECO:0000313" key="3">
    <source>
        <dbReference type="Proteomes" id="UP000031501"/>
    </source>
</evidence>
<dbReference type="AlphaFoldDB" id="A0A221P6L9"/>
<dbReference type="RefSeq" id="WP_039648151.1">
    <property type="nucleotide sequence ID" value="NZ_CP021080.1"/>
</dbReference>
<reference evidence="2 3" key="1">
    <citation type="submission" date="2017-07" db="EMBL/GenBank/DDBJ databases">
        <title>Genome sequence of Streptomyces pluripotens MUSC 137T.</title>
        <authorList>
            <person name="Ser H.-L."/>
            <person name="Lee L.-H."/>
        </authorList>
    </citation>
    <scope>NUCLEOTIDE SEQUENCE [LARGE SCALE GENOMIC DNA]</scope>
    <source>
        <strain evidence="2 3">MUSC 137</strain>
    </source>
</reference>
<dbReference type="Proteomes" id="UP000031501">
    <property type="component" value="Chromosome"/>
</dbReference>
<dbReference type="EMBL" id="CP022433">
    <property type="protein sequence ID" value="ASN27425.1"/>
    <property type="molecule type" value="Genomic_DNA"/>
</dbReference>
<name>A0A221P6L9_9ACTN</name>
<gene>
    <name evidence="2" type="ORF">LK07_29130</name>
</gene>
<keyword evidence="1" id="KW-1133">Transmembrane helix</keyword>
<evidence type="ECO:0000313" key="2">
    <source>
        <dbReference type="EMBL" id="ASN27425.1"/>
    </source>
</evidence>
<evidence type="ECO:0000256" key="1">
    <source>
        <dbReference type="SAM" id="Phobius"/>
    </source>
</evidence>
<dbReference type="OrthoDB" id="4571658at2"/>
<sequence>MTAILLVLLVALILVGVGFVVKMIWWIALAVLIVWLLGFLVRGLIGSDDRNRGRRW</sequence>
<accession>A0A221P6L9</accession>
<keyword evidence="1" id="KW-0812">Transmembrane</keyword>
<keyword evidence="3" id="KW-1185">Reference proteome</keyword>
<organism evidence="2 3">
    <name type="scientific">Streptomyces pluripotens</name>
    <dbReference type="NCBI Taxonomy" id="1355015"/>
    <lineage>
        <taxon>Bacteria</taxon>
        <taxon>Bacillati</taxon>
        <taxon>Actinomycetota</taxon>
        <taxon>Actinomycetes</taxon>
        <taxon>Kitasatosporales</taxon>
        <taxon>Streptomycetaceae</taxon>
        <taxon>Streptomyces</taxon>
    </lineage>
</organism>
<feature type="transmembrane region" description="Helical" evidence="1">
    <location>
        <begin position="28"/>
        <end position="45"/>
    </location>
</feature>
<keyword evidence="1" id="KW-0472">Membrane</keyword>